<dbReference type="GO" id="GO:0052689">
    <property type="term" value="F:carboxylic ester hydrolase activity"/>
    <property type="evidence" value="ECO:0007669"/>
    <property type="project" value="UniProtKB-KW"/>
</dbReference>
<gene>
    <name evidence="6" type="ORF">GCM10011487_44200</name>
</gene>
<evidence type="ECO:0000313" key="7">
    <source>
        <dbReference type="Proteomes" id="UP000445000"/>
    </source>
</evidence>
<keyword evidence="7" id="KW-1185">Reference proteome</keyword>
<dbReference type="EMBL" id="BLJN01000004">
    <property type="protein sequence ID" value="GFE82420.1"/>
    <property type="molecule type" value="Genomic_DNA"/>
</dbReference>
<keyword evidence="1" id="KW-0719">Serine esterase</keyword>
<evidence type="ECO:0000259" key="5">
    <source>
        <dbReference type="Pfam" id="PF19878"/>
    </source>
</evidence>
<organism evidence="6 7">
    <name type="scientific">Steroidobacter agaridevorans</name>
    <dbReference type="NCBI Taxonomy" id="2695856"/>
    <lineage>
        <taxon>Bacteria</taxon>
        <taxon>Pseudomonadati</taxon>
        <taxon>Pseudomonadota</taxon>
        <taxon>Gammaproteobacteria</taxon>
        <taxon>Steroidobacterales</taxon>
        <taxon>Steroidobacteraceae</taxon>
        <taxon>Steroidobacter</taxon>
    </lineage>
</organism>
<evidence type="ECO:0000256" key="2">
    <source>
        <dbReference type="ARBA" id="ARBA00022729"/>
    </source>
</evidence>
<dbReference type="Proteomes" id="UP000445000">
    <property type="component" value="Unassembled WGS sequence"/>
</dbReference>
<feature type="domain" description="DUF6351" evidence="5">
    <location>
        <begin position="51"/>
        <end position="119"/>
    </location>
</feature>
<dbReference type="Pfam" id="PF19878">
    <property type="entry name" value="DUF6351"/>
    <property type="match status" value="1"/>
</dbReference>
<dbReference type="AlphaFoldDB" id="A0A829YGT1"/>
<reference evidence="7" key="1">
    <citation type="submission" date="2020-01" db="EMBL/GenBank/DDBJ databases">
        <title>'Steroidobacter agaridevorans' sp. nov., agar-degrading bacteria isolated from rhizosphere soils.</title>
        <authorList>
            <person name="Ikenaga M."/>
            <person name="Kataoka M."/>
            <person name="Murouchi A."/>
            <person name="Katsuragi S."/>
            <person name="Sakai M."/>
        </authorList>
    </citation>
    <scope>NUCLEOTIDE SEQUENCE [LARGE SCALE GENOMIC DNA]</scope>
    <source>
        <strain evidence="7">YU21-B</strain>
    </source>
</reference>
<accession>A0A829YGT1</accession>
<keyword evidence="2" id="KW-0732">Signal</keyword>
<protein>
    <recommendedName>
        <fullName evidence="5">DUF6351 domain-containing protein</fullName>
    </recommendedName>
</protein>
<evidence type="ECO:0000313" key="6">
    <source>
        <dbReference type="EMBL" id="GFE82420.1"/>
    </source>
</evidence>
<comment type="caution">
    <text evidence="6">The sequence shown here is derived from an EMBL/GenBank/DDBJ whole genome shotgun (WGS) entry which is preliminary data.</text>
</comment>
<dbReference type="Pfam" id="PF07519">
    <property type="entry name" value="Tannase"/>
    <property type="match status" value="1"/>
</dbReference>
<dbReference type="InterPro" id="IPR011118">
    <property type="entry name" value="Tannase/feruloyl_esterase"/>
</dbReference>
<sequence length="137" mass="15087">MRAKCDVVDGLKDGIISRPDVSKFDPVELACTAGETDSCLTPSQVATARGENIGGFDEDGNFQAARSVAHPLALRRMFEYGRINEAKNLDDLPIIDLRGNPGRGPDVHDAVKSMRITRRHCVEDREPVSFCDVCSRR</sequence>
<keyword evidence="4" id="KW-1015">Disulfide bond</keyword>
<evidence type="ECO:0000256" key="3">
    <source>
        <dbReference type="ARBA" id="ARBA00022801"/>
    </source>
</evidence>
<evidence type="ECO:0000256" key="1">
    <source>
        <dbReference type="ARBA" id="ARBA00022487"/>
    </source>
</evidence>
<evidence type="ECO:0000256" key="4">
    <source>
        <dbReference type="ARBA" id="ARBA00023157"/>
    </source>
</evidence>
<name>A0A829YGT1_9GAMM</name>
<proteinExistence type="predicted"/>
<dbReference type="InterPro" id="IPR045556">
    <property type="entry name" value="DUF6351"/>
</dbReference>
<keyword evidence="3" id="KW-0378">Hydrolase</keyword>